<dbReference type="PANTHER" id="PTHR47022">
    <property type="entry name" value="BTB AND MATH DOMAIN-CONTAINING PROTEIN 36-RELATED"/>
    <property type="match status" value="1"/>
</dbReference>
<dbReference type="SMART" id="SM00225">
    <property type="entry name" value="BTB"/>
    <property type="match status" value="1"/>
</dbReference>
<keyword evidence="3" id="KW-1185">Reference proteome</keyword>
<organism evidence="2 3">
    <name type="scientific">Pristionchus entomophagus</name>
    <dbReference type="NCBI Taxonomy" id="358040"/>
    <lineage>
        <taxon>Eukaryota</taxon>
        <taxon>Metazoa</taxon>
        <taxon>Ecdysozoa</taxon>
        <taxon>Nematoda</taxon>
        <taxon>Chromadorea</taxon>
        <taxon>Rhabditida</taxon>
        <taxon>Rhabditina</taxon>
        <taxon>Diplogasteromorpha</taxon>
        <taxon>Diplogasteroidea</taxon>
        <taxon>Neodiplogasteridae</taxon>
        <taxon>Pristionchus</taxon>
    </lineage>
</organism>
<dbReference type="PANTHER" id="PTHR47022:SF1">
    <property type="entry name" value="BTB AND MATH DOMAIN-CONTAINING PROTEIN 36-RELATED"/>
    <property type="match status" value="1"/>
</dbReference>
<dbReference type="InterPro" id="IPR011333">
    <property type="entry name" value="SKP1/BTB/POZ_sf"/>
</dbReference>
<reference evidence="2" key="1">
    <citation type="submission" date="2023-10" db="EMBL/GenBank/DDBJ databases">
        <title>Genome assembly of Pristionchus species.</title>
        <authorList>
            <person name="Yoshida K."/>
            <person name="Sommer R.J."/>
        </authorList>
    </citation>
    <scope>NUCLEOTIDE SEQUENCE</scope>
    <source>
        <strain evidence="2">RS0144</strain>
    </source>
</reference>
<dbReference type="InterPro" id="IPR000210">
    <property type="entry name" value="BTB/POZ_dom"/>
</dbReference>
<name>A0AAV5T196_9BILA</name>
<proteinExistence type="predicted"/>
<dbReference type="Proteomes" id="UP001432027">
    <property type="component" value="Unassembled WGS sequence"/>
</dbReference>
<evidence type="ECO:0000313" key="3">
    <source>
        <dbReference type="Proteomes" id="UP001432027"/>
    </source>
</evidence>
<feature type="non-terminal residue" evidence="2">
    <location>
        <position position="1"/>
    </location>
</feature>
<evidence type="ECO:0000259" key="1">
    <source>
        <dbReference type="PROSITE" id="PS50097"/>
    </source>
</evidence>
<accession>A0AAV5T196</accession>
<dbReference type="CDD" id="cd18186">
    <property type="entry name" value="BTB_POZ_ZBTB_KLHL-like"/>
    <property type="match status" value="1"/>
</dbReference>
<sequence>SFIVNDKMVVEFRINIISSESDLSKFVSPNEMVNITLIIGENRVKVSKEYLAVHSPVFTAMFFGKIAEKRKDEIEIKDVIYEEFLDLLNLIYLGTMQITDRTVLHILKLADQFQMQRVVEQSEKHLTQSKGFDTATKLIISDQYRLFALKEHCFSSFAGIADLMEKLNRTHGCAKLSDEMKLAIFNRF</sequence>
<dbReference type="EMBL" id="BTSX01000003">
    <property type="protein sequence ID" value="GMS88825.1"/>
    <property type="molecule type" value="Genomic_DNA"/>
</dbReference>
<evidence type="ECO:0000313" key="2">
    <source>
        <dbReference type="EMBL" id="GMS88825.1"/>
    </source>
</evidence>
<dbReference type="Pfam" id="PF00651">
    <property type="entry name" value="BTB"/>
    <property type="match status" value="1"/>
</dbReference>
<gene>
    <name evidence="2" type="ORF">PENTCL1PPCAC_11000</name>
</gene>
<feature type="domain" description="BTB" evidence="1">
    <location>
        <begin position="33"/>
        <end position="100"/>
    </location>
</feature>
<dbReference type="SUPFAM" id="SSF54695">
    <property type="entry name" value="POZ domain"/>
    <property type="match status" value="1"/>
</dbReference>
<feature type="non-terminal residue" evidence="2">
    <location>
        <position position="188"/>
    </location>
</feature>
<dbReference type="AlphaFoldDB" id="A0AAV5T196"/>
<dbReference type="PROSITE" id="PS50097">
    <property type="entry name" value="BTB"/>
    <property type="match status" value="1"/>
</dbReference>
<protein>
    <recommendedName>
        <fullName evidence="1">BTB domain-containing protein</fullName>
    </recommendedName>
</protein>
<dbReference type="Gene3D" id="3.30.710.10">
    <property type="entry name" value="Potassium Channel Kv1.1, Chain A"/>
    <property type="match status" value="1"/>
</dbReference>
<comment type="caution">
    <text evidence="2">The sequence shown here is derived from an EMBL/GenBank/DDBJ whole genome shotgun (WGS) entry which is preliminary data.</text>
</comment>